<reference evidence="8" key="1">
    <citation type="journal article" date="2016" name="Nat. Genet.">
        <title>A high-quality carrot genome assembly provides new insights into carotenoid accumulation and asterid genome evolution.</title>
        <authorList>
            <person name="Iorizzo M."/>
            <person name="Ellison S."/>
            <person name="Senalik D."/>
            <person name="Zeng P."/>
            <person name="Satapoomin P."/>
            <person name="Huang J."/>
            <person name="Bowman M."/>
            <person name="Iovene M."/>
            <person name="Sanseverino W."/>
            <person name="Cavagnaro P."/>
            <person name="Yildiz M."/>
            <person name="Macko-Podgorni A."/>
            <person name="Moranska E."/>
            <person name="Grzebelus E."/>
            <person name="Grzebelus D."/>
            <person name="Ashrafi H."/>
            <person name="Zheng Z."/>
            <person name="Cheng S."/>
            <person name="Spooner D."/>
            <person name="Van Deynze A."/>
            <person name="Simon P."/>
        </authorList>
    </citation>
    <scope>NUCLEOTIDE SEQUENCE [LARGE SCALE GENOMIC DNA]</scope>
    <source>
        <tissue evidence="8">Leaf</tissue>
    </source>
</reference>
<dbReference type="PANTHER" id="PTHR31072">
    <property type="entry name" value="TRANSCRIPTION FACTOR TCP4-RELATED"/>
    <property type="match status" value="1"/>
</dbReference>
<evidence type="ECO:0000256" key="3">
    <source>
        <dbReference type="ARBA" id="ARBA00023125"/>
    </source>
</evidence>
<protein>
    <recommendedName>
        <fullName evidence="7">TCP domain-containing protein</fullName>
    </recommendedName>
</protein>
<dbReference type="InterPro" id="IPR017887">
    <property type="entry name" value="TF_TCP_subgr"/>
</dbReference>
<evidence type="ECO:0000256" key="5">
    <source>
        <dbReference type="ARBA" id="ARBA00023242"/>
    </source>
</evidence>
<name>A0A166FZJ9_DAUCS</name>
<gene>
    <name evidence="8" type="ORF">DCAR_000917</name>
</gene>
<dbReference type="GO" id="GO:0043565">
    <property type="term" value="F:sequence-specific DNA binding"/>
    <property type="evidence" value="ECO:0007669"/>
    <property type="project" value="TreeGrafter"/>
</dbReference>
<keyword evidence="3" id="KW-0238">DNA-binding</keyword>
<dbReference type="PROSITE" id="PS51369">
    <property type="entry name" value="TCP"/>
    <property type="match status" value="1"/>
</dbReference>
<feature type="region of interest" description="Disordered" evidence="6">
    <location>
        <begin position="1"/>
        <end position="27"/>
    </location>
</feature>
<dbReference type="OMA" id="TCVARIF"/>
<dbReference type="AlphaFoldDB" id="A0A166FZJ9"/>
<evidence type="ECO:0000313" key="8">
    <source>
        <dbReference type="EMBL" id="KZN08371.1"/>
    </source>
</evidence>
<dbReference type="GO" id="GO:0005634">
    <property type="term" value="C:nucleus"/>
    <property type="evidence" value="ECO:0007669"/>
    <property type="project" value="UniProtKB-SubCell"/>
</dbReference>
<dbReference type="InterPro" id="IPR005333">
    <property type="entry name" value="Transcription_factor_TCP"/>
</dbReference>
<dbReference type="GO" id="GO:0003700">
    <property type="term" value="F:DNA-binding transcription factor activity"/>
    <property type="evidence" value="ECO:0007669"/>
    <property type="project" value="InterPro"/>
</dbReference>
<proteinExistence type="predicted"/>
<dbReference type="EMBL" id="LNRQ01000001">
    <property type="protein sequence ID" value="KZN08371.1"/>
    <property type="molecule type" value="Genomic_DNA"/>
</dbReference>
<comment type="caution">
    <text evidence="8">The sequence shown here is derived from an EMBL/GenBank/DDBJ whole genome shotgun (WGS) entry which is preliminary data.</text>
</comment>
<comment type="subcellular location">
    <subcellularLocation>
        <location evidence="1">Nucleus</location>
    </subcellularLocation>
</comment>
<evidence type="ECO:0000256" key="4">
    <source>
        <dbReference type="ARBA" id="ARBA00023163"/>
    </source>
</evidence>
<organism evidence="8">
    <name type="scientific">Daucus carota subsp. sativus</name>
    <name type="common">Carrot</name>
    <dbReference type="NCBI Taxonomy" id="79200"/>
    <lineage>
        <taxon>Eukaryota</taxon>
        <taxon>Viridiplantae</taxon>
        <taxon>Streptophyta</taxon>
        <taxon>Embryophyta</taxon>
        <taxon>Tracheophyta</taxon>
        <taxon>Spermatophyta</taxon>
        <taxon>Magnoliopsida</taxon>
        <taxon>eudicotyledons</taxon>
        <taxon>Gunneridae</taxon>
        <taxon>Pentapetalae</taxon>
        <taxon>asterids</taxon>
        <taxon>campanulids</taxon>
        <taxon>Apiales</taxon>
        <taxon>Apiaceae</taxon>
        <taxon>Apioideae</taxon>
        <taxon>Scandiceae</taxon>
        <taxon>Daucinae</taxon>
        <taxon>Daucus</taxon>
        <taxon>Daucus sect. Daucus</taxon>
    </lineage>
</organism>
<evidence type="ECO:0000256" key="1">
    <source>
        <dbReference type="ARBA" id="ARBA00004123"/>
    </source>
</evidence>
<dbReference type="STRING" id="79200.A0A166FZJ9"/>
<keyword evidence="5" id="KW-0539">Nucleus</keyword>
<accession>A0A166FZJ9</accession>
<keyword evidence="4" id="KW-0804">Transcription</keyword>
<feature type="domain" description="TCP" evidence="7">
    <location>
        <begin position="14"/>
        <end position="55"/>
    </location>
</feature>
<sequence>MTDSSSSELPRVPRKEKNIKGQGRGRRIRVSAPCAARIFQLTEDLGLNSDGDTIQ</sequence>
<dbReference type="PANTHER" id="PTHR31072:SF4">
    <property type="entry name" value="TRANSCRIPTION FACTOR TCP20"/>
    <property type="match status" value="1"/>
</dbReference>
<keyword evidence="2" id="KW-0805">Transcription regulation</keyword>
<evidence type="ECO:0000256" key="6">
    <source>
        <dbReference type="SAM" id="MobiDB-lite"/>
    </source>
</evidence>
<evidence type="ECO:0000256" key="2">
    <source>
        <dbReference type="ARBA" id="ARBA00023015"/>
    </source>
</evidence>
<dbReference type="Pfam" id="PF03634">
    <property type="entry name" value="TCP"/>
    <property type="match status" value="1"/>
</dbReference>
<dbReference type="Gramene" id="KZN08371">
    <property type="protein sequence ID" value="KZN08371"/>
    <property type="gene ID" value="DCAR_000917"/>
</dbReference>
<evidence type="ECO:0000259" key="7">
    <source>
        <dbReference type="PROSITE" id="PS51369"/>
    </source>
</evidence>